<organism evidence="3 4">
    <name type="scientific">Stylosanthes scabra</name>
    <dbReference type="NCBI Taxonomy" id="79078"/>
    <lineage>
        <taxon>Eukaryota</taxon>
        <taxon>Viridiplantae</taxon>
        <taxon>Streptophyta</taxon>
        <taxon>Embryophyta</taxon>
        <taxon>Tracheophyta</taxon>
        <taxon>Spermatophyta</taxon>
        <taxon>Magnoliopsida</taxon>
        <taxon>eudicotyledons</taxon>
        <taxon>Gunneridae</taxon>
        <taxon>Pentapetalae</taxon>
        <taxon>rosids</taxon>
        <taxon>fabids</taxon>
        <taxon>Fabales</taxon>
        <taxon>Fabaceae</taxon>
        <taxon>Papilionoideae</taxon>
        <taxon>50 kb inversion clade</taxon>
        <taxon>dalbergioids sensu lato</taxon>
        <taxon>Dalbergieae</taxon>
        <taxon>Pterocarpus clade</taxon>
        <taxon>Stylosanthes</taxon>
    </lineage>
</organism>
<dbReference type="Pfam" id="PF05703">
    <property type="entry name" value="Auxin_canalis"/>
    <property type="match status" value="1"/>
</dbReference>
<dbReference type="Proteomes" id="UP001341840">
    <property type="component" value="Unassembled WGS sequence"/>
</dbReference>
<comment type="caution">
    <text evidence="3">The sequence shown here is derived from an EMBL/GenBank/DDBJ whole genome shotgun (WGS) entry which is preliminary data.</text>
</comment>
<accession>A0ABU6T5Z0</accession>
<feature type="domain" description="VAN3-binding protein-like auxin canalisation" evidence="2">
    <location>
        <begin position="22"/>
        <end position="152"/>
    </location>
</feature>
<dbReference type="InterPro" id="IPR008546">
    <property type="entry name" value="VAN3-bd-like_auxin_canal"/>
</dbReference>
<name>A0ABU6T5Z0_9FABA</name>
<gene>
    <name evidence="3" type="ORF">PIB30_012797</name>
</gene>
<keyword evidence="4" id="KW-1185">Reference proteome</keyword>
<evidence type="ECO:0000259" key="2">
    <source>
        <dbReference type="Pfam" id="PF05703"/>
    </source>
</evidence>
<dbReference type="EMBL" id="JASCZI010090653">
    <property type="protein sequence ID" value="MED6144144.1"/>
    <property type="molecule type" value="Genomic_DNA"/>
</dbReference>
<protein>
    <recommendedName>
        <fullName evidence="2">VAN3-binding protein-like auxin canalisation domain-containing protein</fullName>
    </recommendedName>
</protein>
<feature type="region of interest" description="Disordered" evidence="1">
    <location>
        <begin position="99"/>
        <end position="156"/>
    </location>
</feature>
<evidence type="ECO:0000313" key="4">
    <source>
        <dbReference type="Proteomes" id="UP001341840"/>
    </source>
</evidence>
<feature type="region of interest" description="Disordered" evidence="1">
    <location>
        <begin position="1"/>
        <end position="80"/>
    </location>
</feature>
<evidence type="ECO:0000313" key="3">
    <source>
        <dbReference type="EMBL" id="MED6144144.1"/>
    </source>
</evidence>
<feature type="compositionally biased region" description="Basic and acidic residues" evidence="1">
    <location>
        <begin position="1"/>
        <end position="13"/>
    </location>
</feature>
<feature type="compositionally biased region" description="Polar residues" evidence="1">
    <location>
        <begin position="62"/>
        <end position="73"/>
    </location>
</feature>
<reference evidence="3 4" key="1">
    <citation type="journal article" date="2023" name="Plants (Basel)">
        <title>Bridging the Gap: Combining Genomics and Transcriptomics Approaches to Understand Stylosanthes scabra, an Orphan Legume from the Brazilian Caatinga.</title>
        <authorList>
            <person name="Ferreira-Neto J.R.C."/>
            <person name="da Silva M.D."/>
            <person name="Binneck E."/>
            <person name="de Melo N.F."/>
            <person name="da Silva R.H."/>
            <person name="de Melo A.L.T.M."/>
            <person name="Pandolfi V."/>
            <person name="Bustamante F.O."/>
            <person name="Brasileiro-Vidal A.C."/>
            <person name="Benko-Iseppon A.M."/>
        </authorList>
    </citation>
    <scope>NUCLEOTIDE SEQUENCE [LARGE SCALE GENOMIC DNA]</scope>
    <source>
        <tissue evidence="3">Leaves</tissue>
    </source>
</reference>
<evidence type="ECO:0000256" key="1">
    <source>
        <dbReference type="SAM" id="MobiDB-lite"/>
    </source>
</evidence>
<feature type="compositionally biased region" description="Polar residues" evidence="1">
    <location>
        <begin position="108"/>
        <end position="129"/>
    </location>
</feature>
<sequence>MESKSSRTMKNNELHGNGSSMPESPRLPMEFLSRSWSASSFDEVSKALQPLPPPQPQEHDNASSSTMSPPENKNNNQFSFAYSASSQQLLLERIFSQSTREELAVSPPLTSGRVSQSSDQAMNKNNGGSSLVRGTDDESPPISPSQDDYDDLLKLQ</sequence>
<proteinExistence type="predicted"/>